<dbReference type="InterPro" id="IPR041727">
    <property type="entry name" value="NAGK-C"/>
</dbReference>
<dbReference type="CDD" id="cd04250">
    <property type="entry name" value="AAK_NAGK-C"/>
    <property type="match status" value="1"/>
</dbReference>
<dbReference type="InterPro" id="IPR001057">
    <property type="entry name" value="Glu/AcGlu_kinase"/>
</dbReference>
<name>A0A832DDL1_9AQUI</name>
<dbReference type="GO" id="GO:0005737">
    <property type="term" value="C:cytoplasm"/>
    <property type="evidence" value="ECO:0007669"/>
    <property type="project" value="UniProtKB-SubCell"/>
</dbReference>
<comment type="function">
    <text evidence="9">Catalyzes the ATP-dependent phosphorylation of N-acetyl-L-glutamate.</text>
</comment>
<evidence type="ECO:0000256" key="7">
    <source>
        <dbReference type="ARBA" id="ARBA00022840"/>
    </source>
</evidence>
<evidence type="ECO:0000313" key="11">
    <source>
        <dbReference type="EMBL" id="HEV08942.1"/>
    </source>
</evidence>
<organism evidence="11">
    <name type="scientific">Sulfurihydrogenibium azorense</name>
    <dbReference type="NCBI Taxonomy" id="309806"/>
    <lineage>
        <taxon>Bacteria</taxon>
        <taxon>Pseudomonadati</taxon>
        <taxon>Aquificota</taxon>
        <taxon>Aquificia</taxon>
        <taxon>Aquificales</taxon>
        <taxon>Hydrogenothermaceae</taxon>
        <taxon>Sulfurihydrogenibium</taxon>
    </lineage>
</organism>
<protein>
    <recommendedName>
        <fullName evidence="9">Acetylglutamate kinase</fullName>
        <ecNumber evidence="9">2.7.2.8</ecNumber>
    </recommendedName>
    <alternativeName>
        <fullName evidence="9">N-acetyl-L-glutamate 5-phosphotransferase</fullName>
    </alternativeName>
    <alternativeName>
        <fullName evidence="9">NAG kinase</fullName>
        <shortName evidence="9">NAGK</shortName>
    </alternativeName>
</protein>
<dbReference type="NCBIfam" id="TIGR00761">
    <property type="entry name" value="argB"/>
    <property type="match status" value="1"/>
</dbReference>
<proteinExistence type="inferred from homology"/>
<dbReference type="PIRSF" id="PIRSF000728">
    <property type="entry name" value="NAGK"/>
    <property type="match status" value="1"/>
</dbReference>
<reference evidence="11" key="1">
    <citation type="journal article" date="2020" name="mSystems">
        <title>Genome- and Community-Level Interaction Insights into Carbon Utilization and Element Cycling Functions of Hydrothermarchaeota in Hydrothermal Sediment.</title>
        <authorList>
            <person name="Zhou Z."/>
            <person name="Liu Y."/>
            <person name="Xu W."/>
            <person name="Pan J."/>
            <person name="Luo Z.H."/>
            <person name="Li M."/>
        </authorList>
    </citation>
    <scope>NUCLEOTIDE SEQUENCE [LARGE SCALE GENOMIC DNA]</scope>
    <source>
        <strain evidence="11">SpSt-1257</strain>
    </source>
</reference>
<feature type="site" description="Transition state stabilizer" evidence="9">
    <location>
        <position position="257"/>
    </location>
</feature>
<dbReference type="SUPFAM" id="SSF53633">
    <property type="entry name" value="Carbamate kinase-like"/>
    <property type="match status" value="1"/>
</dbReference>
<feature type="domain" description="Aspartate/glutamate/uridylate kinase" evidence="10">
    <location>
        <begin position="24"/>
        <end position="276"/>
    </location>
</feature>
<dbReference type="HAMAP" id="MF_00082">
    <property type="entry name" value="ArgB"/>
    <property type="match status" value="1"/>
</dbReference>
<evidence type="ECO:0000256" key="9">
    <source>
        <dbReference type="HAMAP-Rule" id="MF_00082"/>
    </source>
</evidence>
<dbReference type="Pfam" id="PF00696">
    <property type="entry name" value="AA_kinase"/>
    <property type="match status" value="1"/>
</dbReference>
<keyword evidence="6 9" id="KW-0418">Kinase</keyword>
<keyword evidence="3 9" id="KW-0028">Amino-acid biosynthesis</keyword>
<evidence type="ECO:0000259" key="10">
    <source>
        <dbReference type="Pfam" id="PF00696"/>
    </source>
</evidence>
<accession>A0A832DDL1</accession>
<dbReference type="PANTHER" id="PTHR23342">
    <property type="entry name" value="N-ACETYLGLUTAMATE SYNTHASE"/>
    <property type="match status" value="1"/>
</dbReference>
<sequence>MEKAIEKASILLEALPYIRTFRGKTFVIKYGGNAMDKADLRSAFAQDVLMLKYIGINPVIVHGGGPQIGQYLKKMGLESKFVGGLRVTDRETMDIVEMVLGGLVNKSIVQLINSYSGGHVKAVGITGKDGELIKARKLDAEEYFKSMGDFRPTELIDLGHVGEVEKINPQLLKHLDEDNYIPVIAPIGYDDEGNAYNINADFVAAAVAAALNAEKVLFLTDIEGLKDAEGKTISSISTQEIENMIKEGTIKGGMIPKVKACIQAVENGVNKAHILDGRIPHCILLEIFTKEGVGTEVYKGV</sequence>
<dbReference type="PRINTS" id="PR00474">
    <property type="entry name" value="GLU5KINASE"/>
</dbReference>
<comment type="similarity">
    <text evidence="9">Belongs to the acetylglutamate kinase family. ArgB subfamily.</text>
</comment>
<keyword evidence="4 9" id="KW-0808">Transferase</keyword>
<comment type="pathway">
    <text evidence="1 9">Amino-acid biosynthesis; L-arginine biosynthesis; N(2)-acetyl-L-ornithine from L-glutamate: step 2/4.</text>
</comment>
<keyword evidence="2 9" id="KW-0055">Arginine biosynthesis</keyword>
<dbReference type="EC" id="2.7.2.8" evidence="9"/>
<evidence type="ECO:0000256" key="1">
    <source>
        <dbReference type="ARBA" id="ARBA00004828"/>
    </source>
</evidence>
<keyword evidence="9" id="KW-0963">Cytoplasm</keyword>
<feature type="binding site" evidence="9">
    <location>
        <position position="86"/>
    </location>
    <ligand>
        <name>substrate</name>
    </ligand>
</feature>
<comment type="catalytic activity">
    <reaction evidence="8 9">
        <text>N-acetyl-L-glutamate + ATP = N-acetyl-L-glutamyl 5-phosphate + ADP</text>
        <dbReference type="Rhea" id="RHEA:14629"/>
        <dbReference type="ChEBI" id="CHEBI:30616"/>
        <dbReference type="ChEBI" id="CHEBI:44337"/>
        <dbReference type="ChEBI" id="CHEBI:57936"/>
        <dbReference type="ChEBI" id="CHEBI:456216"/>
        <dbReference type="EC" id="2.7.2.8"/>
    </reaction>
</comment>
<dbReference type="EMBL" id="DSFC01000050">
    <property type="protein sequence ID" value="HEV08942.1"/>
    <property type="molecule type" value="Genomic_DNA"/>
</dbReference>
<dbReference type="GO" id="GO:0003991">
    <property type="term" value="F:acetylglutamate kinase activity"/>
    <property type="evidence" value="ECO:0007669"/>
    <property type="project" value="UniProtKB-UniRule"/>
</dbReference>
<feature type="site" description="Transition state stabilizer" evidence="9">
    <location>
        <position position="29"/>
    </location>
</feature>
<comment type="subcellular location">
    <subcellularLocation>
        <location evidence="9">Cytoplasm</location>
    </subcellularLocation>
</comment>
<keyword evidence="5 9" id="KW-0547">Nucleotide-binding</keyword>
<feature type="binding site" evidence="9">
    <location>
        <position position="197"/>
    </location>
    <ligand>
        <name>substrate</name>
    </ligand>
</feature>
<dbReference type="InterPro" id="IPR036393">
    <property type="entry name" value="AceGlu_kinase-like_sf"/>
</dbReference>
<evidence type="ECO:0000256" key="6">
    <source>
        <dbReference type="ARBA" id="ARBA00022777"/>
    </source>
</evidence>
<dbReference type="AlphaFoldDB" id="A0A832DDL1"/>
<dbReference type="GO" id="GO:0042450">
    <property type="term" value="P:L-arginine biosynthetic process via ornithine"/>
    <property type="evidence" value="ECO:0007669"/>
    <property type="project" value="UniProtKB-UniRule"/>
</dbReference>
<dbReference type="Proteomes" id="UP000885621">
    <property type="component" value="Unassembled WGS sequence"/>
</dbReference>
<evidence type="ECO:0000256" key="4">
    <source>
        <dbReference type="ARBA" id="ARBA00022679"/>
    </source>
</evidence>
<keyword evidence="7 9" id="KW-0067">ATP-binding</keyword>
<feature type="binding site" evidence="9">
    <location>
        <begin position="64"/>
        <end position="65"/>
    </location>
    <ligand>
        <name>substrate</name>
    </ligand>
</feature>
<dbReference type="InterPro" id="IPR004662">
    <property type="entry name" value="AcgluKinase_fam"/>
</dbReference>
<dbReference type="PANTHER" id="PTHR23342:SF0">
    <property type="entry name" value="N-ACETYLGLUTAMATE SYNTHASE, MITOCHONDRIAL"/>
    <property type="match status" value="1"/>
</dbReference>
<evidence type="ECO:0000256" key="2">
    <source>
        <dbReference type="ARBA" id="ARBA00022571"/>
    </source>
</evidence>
<evidence type="ECO:0000256" key="3">
    <source>
        <dbReference type="ARBA" id="ARBA00022605"/>
    </source>
</evidence>
<gene>
    <name evidence="9 11" type="primary">argB</name>
    <name evidence="11" type="ORF">ENO34_00920</name>
</gene>
<dbReference type="Gene3D" id="3.40.1160.10">
    <property type="entry name" value="Acetylglutamate kinase-like"/>
    <property type="match status" value="1"/>
</dbReference>
<dbReference type="InterPro" id="IPR037528">
    <property type="entry name" value="ArgB"/>
</dbReference>
<dbReference type="FunFam" id="3.40.1160.10:FF:000004">
    <property type="entry name" value="Acetylglutamate kinase"/>
    <property type="match status" value="1"/>
</dbReference>
<evidence type="ECO:0000256" key="5">
    <source>
        <dbReference type="ARBA" id="ARBA00022741"/>
    </source>
</evidence>
<comment type="caution">
    <text evidence="11">The sequence shown here is derived from an EMBL/GenBank/DDBJ whole genome shotgun (WGS) entry which is preliminary data.</text>
</comment>
<dbReference type="InterPro" id="IPR001048">
    <property type="entry name" value="Asp/Glu/Uridylate_kinase"/>
</dbReference>
<dbReference type="UniPathway" id="UPA00068">
    <property type="reaction ID" value="UER00107"/>
</dbReference>
<dbReference type="GO" id="GO:0005524">
    <property type="term" value="F:ATP binding"/>
    <property type="evidence" value="ECO:0007669"/>
    <property type="project" value="UniProtKB-UniRule"/>
</dbReference>
<evidence type="ECO:0000256" key="8">
    <source>
        <dbReference type="ARBA" id="ARBA00048141"/>
    </source>
</evidence>